<dbReference type="FunFam" id="3.40.50.300:FF:002997">
    <property type="entry name" value="Sulfotransferase"/>
    <property type="match status" value="1"/>
</dbReference>
<feature type="binding site" evidence="4">
    <location>
        <position position="141"/>
    </location>
    <ligand>
        <name>3'-phosphoadenylyl sulfate</name>
        <dbReference type="ChEBI" id="CHEBI:58339"/>
    </ligand>
</feature>
<evidence type="ECO:0000256" key="3">
    <source>
        <dbReference type="PIRSR" id="PIRSR637359-1"/>
    </source>
</evidence>
<dbReference type="GO" id="GO:0008467">
    <property type="term" value="F:[heparan sulfate]-glucosamine 3-sulfotransferase activity"/>
    <property type="evidence" value="ECO:0007669"/>
    <property type="project" value="TreeGrafter"/>
</dbReference>
<feature type="active site" description="For sulfotransferase activity" evidence="3">
    <location>
        <position position="58"/>
    </location>
</feature>
<dbReference type="Gene3D" id="3.40.50.300">
    <property type="entry name" value="P-loop containing nucleotide triphosphate hydrolases"/>
    <property type="match status" value="1"/>
</dbReference>
<organism evidence="6 7">
    <name type="scientific">Acrobeloides nanus</name>
    <dbReference type="NCBI Taxonomy" id="290746"/>
    <lineage>
        <taxon>Eukaryota</taxon>
        <taxon>Metazoa</taxon>
        <taxon>Ecdysozoa</taxon>
        <taxon>Nematoda</taxon>
        <taxon>Chromadorea</taxon>
        <taxon>Rhabditida</taxon>
        <taxon>Tylenchina</taxon>
        <taxon>Cephalobomorpha</taxon>
        <taxon>Cephaloboidea</taxon>
        <taxon>Cephalobidae</taxon>
        <taxon>Acrobeloides</taxon>
    </lineage>
</organism>
<evidence type="ECO:0000256" key="4">
    <source>
        <dbReference type="PIRSR" id="PIRSR637359-2"/>
    </source>
</evidence>
<dbReference type="Pfam" id="PF00685">
    <property type="entry name" value="Sulfotransfer_1"/>
    <property type="match status" value="1"/>
</dbReference>
<dbReference type="AlphaFoldDB" id="A0A914EGP3"/>
<dbReference type="PANTHER" id="PTHR10605:SF65">
    <property type="entry name" value="GH20068P"/>
    <property type="match status" value="1"/>
</dbReference>
<evidence type="ECO:0000313" key="6">
    <source>
        <dbReference type="Proteomes" id="UP000887540"/>
    </source>
</evidence>
<protein>
    <submittedName>
        <fullName evidence="7">Sulfotransferase domain-containing protein</fullName>
    </submittedName>
</protein>
<name>A0A914EGP3_9BILA</name>
<sequence length="223" mass="26390">MVLLQIIFLQYNLYSIPCYETSTEIFRYDTDYSDRYNADPQQHHRRRLPQCLIIGVRKGGTRALLDAIALHPMIKVARREVHFFNHNETYMLGTEWYRQQMPYSAPEQITVEKTPGYITSKLAAKRVLQMNPNMKLLVIVRDPVIRTISDFTQVFYTKLERNKTLSEFENVVFLPNSSQINLRYKPVQNSLYAEHLEHWLHYFPLSQFLIIDGDKFITNPLSQ</sequence>
<dbReference type="WBParaSite" id="ACRNAN_scaffold7745.g15209.t1">
    <property type="protein sequence ID" value="ACRNAN_scaffold7745.g15209.t1"/>
    <property type="gene ID" value="ACRNAN_scaffold7745.g15209"/>
</dbReference>
<dbReference type="InterPro" id="IPR000863">
    <property type="entry name" value="Sulfotransferase_dom"/>
</dbReference>
<accession>A0A914EGP3</accession>
<dbReference type="InterPro" id="IPR027417">
    <property type="entry name" value="P-loop_NTPase"/>
</dbReference>
<dbReference type="InterPro" id="IPR037359">
    <property type="entry name" value="NST/OST"/>
</dbReference>
<keyword evidence="1" id="KW-0808">Transferase</keyword>
<keyword evidence="2" id="KW-0325">Glycoprotein</keyword>
<dbReference type="PANTHER" id="PTHR10605">
    <property type="entry name" value="HEPARAN SULFATE SULFOTRANSFERASE"/>
    <property type="match status" value="1"/>
</dbReference>
<proteinExistence type="predicted"/>
<feature type="binding site" evidence="4">
    <location>
        <position position="149"/>
    </location>
    <ligand>
        <name>3'-phosphoadenylyl sulfate</name>
        <dbReference type="ChEBI" id="CHEBI:58339"/>
    </ligand>
</feature>
<dbReference type="Proteomes" id="UP000887540">
    <property type="component" value="Unplaced"/>
</dbReference>
<feature type="domain" description="Sulfotransferase" evidence="5">
    <location>
        <begin position="49"/>
        <end position="221"/>
    </location>
</feature>
<evidence type="ECO:0000259" key="5">
    <source>
        <dbReference type="Pfam" id="PF00685"/>
    </source>
</evidence>
<reference evidence="7" key="1">
    <citation type="submission" date="2022-11" db="UniProtKB">
        <authorList>
            <consortium name="WormBaseParasite"/>
        </authorList>
    </citation>
    <scope>IDENTIFICATION</scope>
</reference>
<dbReference type="SUPFAM" id="SSF52540">
    <property type="entry name" value="P-loop containing nucleoside triphosphate hydrolases"/>
    <property type="match status" value="1"/>
</dbReference>
<evidence type="ECO:0000256" key="2">
    <source>
        <dbReference type="ARBA" id="ARBA00023180"/>
    </source>
</evidence>
<evidence type="ECO:0000256" key="1">
    <source>
        <dbReference type="ARBA" id="ARBA00022679"/>
    </source>
</evidence>
<feature type="binding site" evidence="4">
    <location>
        <begin position="58"/>
        <end position="62"/>
    </location>
    <ligand>
        <name>3'-phosphoadenylyl sulfate</name>
        <dbReference type="ChEBI" id="CHEBI:58339"/>
    </ligand>
</feature>
<evidence type="ECO:0000313" key="7">
    <source>
        <dbReference type="WBParaSite" id="ACRNAN_scaffold7745.g15209.t1"/>
    </source>
</evidence>
<keyword evidence="6" id="KW-1185">Reference proteome</keyword>